<keyword evidence="4" id="KW-0479">Metal-binding</keyword>
<dbReference type="Pfam" id="PF02878">
    <property type="entry name" value="PGM_PMM_I"/>
    <property type="match status" value="1"/>
</dbReference>
<comment type="caution">
    <text evidence="11">The sequence shown here is derived from an EMBL/GenBank/DDBJ whole genome shotgun (WGS) entry which is preliminary data.</text>
</comment>
<dbReference type="InterPro" id="IPR005844">
    <property type="entry name" value="A-D-PHexomutase_a/b/a-I"/>
</dbReference>
<dbReference type="GO" id="GO:0046872">
    <property type="term" value="F:metal ion binding"/>
    <property type="evidence" value="ECO:0007669"/>
    <property type="project" value="UniProtKB-KW"/>
</dbReference>
<dbReference type="PANTHER" id="PTHR43771:SF1">
    <property type="entry name" value="PHOSPHOMANNOMUTASE"/>
    <property type="match status" value="1"/>
</dbReference>
<dbReference type="eggNOG" id="COG1109">
    <property type="taxonomic scope" value="Bacteria"/>
</dbReference>
<evidence type="ECO:0000256" key="6">
    <source>
        <dbReference type="ARBA" id="ARBA00023235"/>
    </source>
</evidence>
<evidence type="ECO:0000256" key="4">
    <source>
        <dbReference type="ARBA" id="ARBA00022723"/>
    </source>
</evidence>
<dbReference type="SUPFAM" id="SSF55957">
    <property type="entry name" value="Phosphoglucomutase, C-terminal domain"/>
    <property type="match status" value="1"/>
</dbReference>
<dbReference type="AlphaFoldDB" id="I0KX61"/>
<evidence type="ECO:0000259" key="8">
    <source>
        <dbReference type="Pfam" id="PF02878"/>
    </source>
</evidence>
<evidence type="ECO:0000313" key="12">
    <source>
        <dbReference type="Proteomes" id="UP000003448"/>
    </source>
</evidence>
<comment type="similarity">
    <text evidence="2">Belongs to the phosphohexose mutase family.</text>
</comment>
<dbReference type="InterPro" id="IPR005843">
    <property type="entry name" value="A-D-PHexomutase_C"/>
</dbReference>
<keyword evidence="5" id="KW-0460">Magnesium</keyword>
<sequence>MSDLSQIVKAYDVRGTVPDQWDERVAEALGAAFTQLLNTTDEPGDAVVVGYDMRATSPGLAAAFAAGVRAEGRSVIEIGLASTDLLYFASGSLDLPGAMFTASHNPAQYNGIKMCRSGARPIGQDSGLAEIRERAQALLDSGASRPAGEPTKLAERRDLLPDYAAYLRKLVDLSGIRPLKVVVDAGNGMGGFTVPTVLGDAALSALPLEIVPLYFELDGTFPNHEANPLDPANLVDLQRAVVEHGADIGLAFDGDADRCFVVDERGEPVSPSAITALVAARELAKHPGSTVIHGLITSSAVAEIIREHGGEPVVARVGHSFIKAEMARTNAVFGGEHSAHYYFRDFWFADTGMLAAMHTLAALGEQSLPLSVLAGEYERYIASGEINSTVADQAAAVAEVRAAYPDATVDEMDGLTLRFSDGAWFNLRASNTEPLLRLNVEAPTRERMVSLRDEVLDRVRR</sequence>
<dbReference type="Gene3D" id="3.30.310.50">
    <property type="entry name" value="Alpha-D-phosphohexomutase, C-terminal domain"/>
    <property type="match status" value="1"/>
</dbReference>
<evidence type="ECO:0000259" key="10">
    <source>
        <dbReference type="Pfam" id="PF02880"/>
    </source>
</evidence>
<dbReference type="RefSeq" id="WP_007455822.1">
    <property type="nucleotide sequence ID" value="NZ_HF570108.1"/>
</dbReference>
<dbReference type="InterPro" id="IPR005841">
    <property type="entry name" value="Alpha-D-phosphohexomutase_SF"/>
</dbReference>
<gene>
    <name evidence="11" type="primary">manB</name>
    <name evidence="11" type="ORF">MILUP08_41069</name>
</gene>
<feature type="domain" description="Alpha-D-phosphohexomutase C-terminal" evidence="7">
    <location>
        <begin position="385"/>
        <end position="457"/>
    </location>
</feature>
<dbReference type="STRING" id="1150864.MILUP08_41069"/>
<keyword evidence="12" id="KW-1185">Reference proteome</keyword>
<dbReference type="NCBIfam" id="NF007088">
    <property type="entry name" value="PRK09542.1"/>
    <property type="match status" value="1"/>
</dbReference>
<feature type="domain" description="Alpha-D-phosphohexomutase alpha/beta/alpha" evidence="8">
    <location>
        <begin position="6"/>
        <end position="136"/>
    </location>
</feature>
<evidence type="ECO:0000259" key="7">
    <source>
        <dbReference type="Pfam" id="PF00408"/>
    </source>
</evidence>
<dbReference type="Pfam" id="PF02879">
    <property type="entry name" value="PGM_PMM_II"/>
    <property type="match status" value="1"/>
</dbReference>
<evidence type="ECO:0000313" key="11">
    <source>
        <dbReference type="EMBL" id="CCH16158.1"/>
    </source>
</evidence>
<dbReference type="Pfam" id="PF00408">
    <property type="entry name" value="PGM_PMM_IV"/>
    <property type="match status" value="1"/>
</dbReference>
<keyword evidence="3" id="KW-0597">Phosphoprotein</keyword>
<dbReference type="EMBL" id="CAIE01000011">
    <property type="protein sequence ID" value="CCH16158.1"/>
    <property type="molecule type" value="Genomic_DNA"/>
</dbReference>
<evidence type="ECO:0000256" key="1">
    <source>
        <dbReference type="ARBA" id="ARBA00001946"/>
    </source>
</evidence>
<dbReference type="Gene3D" id="3.40.120.10">
    <property type="entry name" value="Alpha-D-Glucose-1,6-Bisphosphate, subunit A, domain 3"/>
    <property type="match status" value="3"/>
</dbReference>
<dbReference type="PRINTS" id="PR00509">
    <property type="entry name" value="PGMPMM"/>
</dbReference>
<dbReference type="SUPFAM" id="SSF53738">
    <property type="entry name" value="Phosphoglucomutase, first 3 domains"/>
    <property type="match status" value="3"/>
</dbReference>
<evidence type="ECO:0000259" key="9">
    <source>
        <dbReference type="Pfam" id="PF02879"/>
    </source>
</evidence>
<name>I0KX61_9ACTN</name>
<dbReference type="OrthoDB" id="9803322at2"/>
<dbReference type="Pfam" id="PF02880">
    <property type="entry name" value="PGM_PMM_III"/>
    <property type="match status" value="1"/>
</dbReference>
<dbReference type="InterPro" id="IPR016055">
    <property type="entry name" value="A-D-PHexomutase_a/b/a-I/II/III"/>
</dbReference>
<dbReference type="GO" id="GO:0005975">
    <property type="term" value="P:carbohydrate metabolic process"/>
    <property type="evidence" value="ECO:0007669"/>
    <property type="project" value="InterPro"/>
</dbReference>
<keyword evidence="6 11" id="KW-0413">Isomerase</keyword>
<dbReference type="PANTHER" id="PTHR43771">
    <property type="entry name" value="PHOSPHOMANNOMUTASE"/>
    <property type="match status" value="1"/>
</dbReference>
<comment type="cofactor">
    <cofactor evidence="1">
        <name>Mg(2+)</name>
        <dbReference type="ChEBI" id="CHEBI:18420"/>
    </cofactor>
</comment>
<accession>I0KX61</accession>
<reference evidence="12" key="1">
    <citation type="journal article" date="2012" name="J. Bacteriol.">
        <title>Genome Sequence of Micromonospora lupini Lupac 08, Isolated from Root Nodules of Lupinus angustifolius.</title>
        <authorList>
            <person name="Alonso-Vega P."/>
            <person name="Normand P."/>
            <person name="Bacigalupe R."/>
            <person name="Pujic P."/>
            <person name="Lajus A."/>
            <person name="Vallenet D."/>
            <person name="Carro L."/>
            <person name="Coll P."/>
            <person name="Trujillo M.E."/>
        </authorList>
    </citation>
    <scope>NUCLEOTIDE SEQUENCE [LARGE SCALE GENOMIC DNA]</scope>
    <source>
        <strain evidence="12">Lupac 08</strain>
    </source>
</reference>
<dbReference type="InterPro" id="IPR005846">
    <property type="entry name" value="A-D-PHexomutase_a/b/a-III"/>
</dbReference>
<dbReference type="GO" id="GO:0004615">
    <property type="term" value="F:phosphomannomutase activity"/>
    <property type="evidence" value="ECO:0007669"/>
    <property type="project" value="UniProtKB-EC"/>
</dbReference>
<evidence type="ECO:0000256" key="2">
    <source>
        <dbReference type="ARBA" id="ARBA00010231"/>
    </source>
</evidence>
<dbReference type="Proteomes" id="UP000003448">
    <property type="component" value="Unassembled WGS sequence"/>
</dbReference>
<dbReference type="EC" id="5.4.2.8" evidence="11"/>
<dbReference type="CDD" id="cd03089">
    <property type="entry name" value="PMM_PGM"/>
    <property type="match status" value="1"/>
</dbReference>
<protein>
    <submittedName>
        <fullName evidence="11">Phosphomannomutase</fullName>
        <ecNumber evidence="11">5.4.2.8</ecNumber>
    </submittedName>
</protein>
<evidence type="ECO:0000256" key="5">
    <source>
        <dbReference type="ARBA" id="ARBA00022842"/>
    </source>
</evidence>
<feature type="domain" description="Alpha-D-phosphohexomutase alpha/beta/alpha" evidence="9">
    <location>
        <begin position="163"/>
        <end position="266"/>
    </location>
</feature>
<evidence type="ECO:0000256" key="3">
    <source>
        <dbReference type="ARBA" id="ARBA00022553"/>
    </source>
</evidence>
<dbReference type="InterPro" id="IPR005845">
    <property type="entry name" value="A-D-PHexomutase_a/b/a-II"/>
</dbReference>
<organism evidence="11 12">
    <name type="scientific">Micromonospora lupini str. Lupac 08</name>
    <dbReference type="NCBI Taxonomy" id="1150864"/>
    <lineage>
        <taxon>Bacteria</taxon>
        <taxon>Bacillati</taxon>
        <taxon>Actinomycetota</taxon>
        <taxon>Actinomycetes</taxon>
        <taxon>Micromonosporales</taxon>
        <taxon>Micromonosporaceae</taxon>
        <taxon>Micromonospora</taxon>
    </lineage>
</organism>
<proteinExistence type="inferred from homology"/>
<feature type="domain" description="Alpha-D-phosphohexomutase alpha/beta/alpha" evidence="10">
    <location>
        <begin position="274"/>
        <end position="380"/>
    </location>
</feature>
<dbReference type="InterPro" id="IPR036900">
    <property type="entry name" value="A-D-PHexomutase_C_sf"/>
</dbReference>